<accession>A0A2M7IX99</accession>
<dbReference type="InterPro" id="IPR010996">
    <property type="entry name" value="HHH_MUS81"/>
</dbReference>
<proteinExistence type="predicted"/>
<name>A0A2M7IX99_9BACT</name>
<gene>
    <name evidence="2" type="ORF">COZ78_03830</name>
</gene>
<dbReference type="Gene3D" id="1.10.150.110">
    <property type="entry name" value="DNA polymerase beta, N-terminal domain-like"/>
    <property type="match status" value="1"/>
</dbReference>
<comment type="caution">
    <text evidence="2">The sequence shown here is derived from an EMBL/GenBank/DDBJ whole genome shotgun (WGS) entry which is preliminary data.</text>
</comment>
<dbReference type="SUPFAM" id="SSF47802">
    <property type="entry name" value="DNA polymerase beta, N-terminal domain-like"/>
    <property type="match status" value="1"/>
</dbReference>
<dbReference type="AlphaFoldDB" id="A0A2M7IX99"/>
<reference evidence="3" key="1">
    <citation type="submission" date="2017-09" db="EMBL/GenBank/DDBJ databases">
        <title>Depth-based differentiation of microbial function through sediment-hosted aquifers and enrichment of novel symbionts in the deep terrestrial subsurface.</title>
        <authorList>
            <person name="Probst A.J."/>
            <person name="Ladd B."/>
            <person name="Jarett J.K."/>
            <person name="Geller-Mcgrath D.E."/>
            <person name="Sieber C.M.K."/>
            <person name="Emerson J.B."/>
            <person name="Anantharaman K."/>
            <person name="Thomas B.C."/>
            <person name="Malmstrom R."/>
            <person name="Stieglmeier M."/>
            <person name="Klingl A."/>
            <person name="Woyke T."/>
            <person name="Ryan C.M."/>
            <person name="Banfield J.F."/>
        </authorList>
    </citation>
    <scope>NUCLEOTIDE SEQUENCE [LARGE SCALE GENOMIC DNA]</scope>
</reference>
<dbReference type="Proteomes" id="UP000230505">
    <property type="component" value="Unassembled WGS sequence"/>
</dbReference>
<evidence type="ECO:0000259" key="1">
    <source>
        <dbReference type="Pfam" id="PF14716"/>
    </source>
</evidence>
<feature type="domain" description="Crossover junction endonuclease MUS81-like HHH" evidence="1">
    <location>
        <begin position="7"/>
        <end position="81"/>
    </location>
</feature>
<dbReference type="InterPro" id="IPR027421">
    <property type="entry name" value="DNA_pol_lamdba_lyase_dom_sf"/>
</dbReference>
<organism evidence="2 3">
    <name type="scientific">bacterium (Candidatus Gribaldobacteria) CG_4_8_14_3_um_filter_42_11</name>
    <dbReference type="NCBI Taxonomy" id="2014267"/>
    <lineage>
        <taxon>Bacteria</taxon>
        <taxon>Candidatus Gribaldobacteria</taxon>
    </lineage>
</organism>
<evidence type="ECO:0000313" key="2">
    <source>
        <dbReference type="EMBL" id="PIX02789.1"/>
    </source>
</evidence>
<dbReference type="EMBL" id="PFHV01000105">
    <property type="protein sequence ID" value="PIX02789.1"/>
    <property type="molecule type" value="Genomic_DNA"/>
</dbReference>
<dbReference type="Pfam" id="PF14716">
    <property type="entry name" value="HHH_8"/>
    <property type="match status" value="1"/>
</dbReference>
<evidence type="ECO:0000313" key="3">
    <source>
        <dbReference type="Proteomes" id="UP000230505"/>
    </source>
</evidence>
<protein>
    <recommendedName>
        <fullName evidence="1">Crossover junction endonuclease MUS81-like HHH domain-containing protein</fullName>
    </recommendedName>
</protein>
<sequence>MNQEIMNQKIATILRQIADLLEIKGVAFKPAAYRRVAYVLENNEKDIDIIYKEGGLKAVEKISGVGKSISSKIEEYLQKGKIKYYNELAKETAIQQIITHFFASKGLGLAELKQSARQRKIVYSRYTKPAKQLLELAGSLENAKSAIDKVAEWANSRNLDYAIETIFKKWLELDRLKPKEIVKKPFYDGQPMVWSQAKKKWFVINDSGEWLEYADKESKMEWRRADL</sequence>